<dbReference type="GO" id="GO:0046872">
    <property type="term" value="F:metal ion binding"/>
    <property type="evidence" value="ECO:0007669"/>
    <property type="project" value="UniProtKB-KW"/>
</dbReference>
<feature type="domain" description="VOC" evidence="2">
    <location>
        <begin position="31"/>
        <end position="166"/>
    </location>
</feature>
<evidence type="ECO:0000259" key="2">
    <source>
        <dbReference type="PROSITE" id="PS51819"/>
    </source>
</evidence>
<dbReference type="SUPFAM" id="SSF54593">
    <property type="entry name" value="Glyoxalase/Bleomycin resistance protein/Dihydroxybiphenyl dioxygenase"/>
    <property type="match status" value="1"/>
</dbReference>
<name>A0A3A4P3E2_ABYX5</name>
<dbReference type="Pfam" id="PF00903">
    <property type="entry name" value="Glyoxalase"/>
    <property type="match status" value="1"/>
</dbReference>
<proteinExistence type="predicted"/>
<accession>A0A3A4P3E2</accession>
<reference evidence="3 4" key="1">
    <citation type="journal article" date="2017" name="ISME J.">
        <title>Energy and carbon metabolisms in a deep terrestrial subsurface fluid microbial community.</title>
        <authorList>
            <person name="Momper L."/>
            <person name="Jungbluth S.P."/>
            <person name="Lee M.D."/>
            <person name="Amend J.P."/>
        </authorList>
    </citation>
    <scope>NUCLEOTIDE SEQUENCE [LARGE SCALE GENOMIC DNA]</scope>
    <source>
        <strain evidence="3">SURF_5</strain>
    </source>
</reference>
<protein>
    <submittedName>
        <fullName evidence="3">VOC family protein</fullName>
    </submittedName>
</protein>
<evidence type="ECO:0000313" key="4">
    <source>
        <dbReference type="Proteomes" id="UP000265882"/>
    </source>
</evidence>
<dbReference type="AlphaFoldDB" id="A0A3A4P3E2"/>
<dbReference type="Gene3D" id="3.10.180.10">
    <property type="entry name" value="2,3-Dihydroxybiphenyl 1,2-Dioxygenase, domain 1"/>
    <property type="match status" value="1"/>
</dbReference>
<gene>
    <name evidence="3" type="ORF">C4520_05415</name>
</gene>
<dbReference type="PROSITE" id="PS51819">
    <property type="entry name" value="VOC"/>
    <property type="match status" value="1"/>
</dbReference>
<dbReference type="InterPro" id="IPR029068">
    <property type="entry name" value="Glyas_Bleomycin-R_OHBP_Dase"/>
</dbReference>
<evidence type="ECO:0000256" key="1">
    <source>
        <dbReference type="ARBA" id="ARBA00022723"/>
    </source>
</evidence>
<sequence length="176" mass="20643">MTIGSARFMMPVPESQFHVRGKDRRINMLKEVHHTGLSVTDIDRSLELYRDILGFEIQWDATIENIPEFGTVISLPGVKERICMMRLNNCRIELFQFYEPKGKKIERRQCDLGYMHVAFVVDELEEICRKLREKGIEFYSKPQDLGIYEVVFFKGFDGETIELMRPKIGEFSKPKS</sequence>
<dbReference type="GO" id="GO:0046491">
    <property type="term" value="P:L-methylmalonyl-CoA metabolic process"/>
    <property type="evidence" value="ECO:0007669"/>
    <property type="project" value="TreeGrafter"/>
</dbReference>
<comment type="caution">
    <text evidence="3">The sequence shown here is derived from an EMBL/GenBank/DDBJ whole genome shotgun (WGS) entry which is preliminary data.</text>
</comment>
<evidence type="ECO:0000313" key="3">
    <source>
        <dbReference type="EMBL" id="RJP23880.1"/>
    </source>
</evidence>
<keyword evidence="1" id="KW-0479">Metal-binding</keyword>
<dbReference type="InterPro" id="IPR051785">
    <property type="entry name" value="MMCE/EMCE_epimerase"/>
</dbReference>
<dbReference type="InterPro" id="IPR037523">
    <property type="entry name" value="VOC_core"/>
</dbReference>
<dbReference type="PANTHER" id="PTHR43048">
    <property type="entry name" value="METHYLMALONYL-COA EPIMERASE"/>
    <property type="match status" value="1"/>
</dbReference>
<dbReference type="Proteomes" id="UP000265882">
    <property type="component" value="Unassembled WGS sequence"/>
</dbReference>
<dbReference type="PANTHER" id="PTHR43048:SF3">
    <property type="entry name" value="METHYLMALONYL-COA EPIMERASE, MITOCHONDRIAL"/>
    <property type="match status" value="1"/>
</dbReference>
<organism evidence="3 4">
    <name type="scientific">Abyssobacteria bacterium (strain SURF_5)</name>
    <dbReference type="NCBI Taxonomy" id="2093360"/>
    <lineage>
        <taxon>Bacteria</taxon>
        <taxon>Pseudomonadati</taxon>
        <taxon>Candidatus Hydrogenedentota</taxon>
        <taxon>Candidatus Abyssobacteria</taxon>
    </lineage>
</organism>
<dbReference type="InterPro" id="IPR004360">
    <property type="entry name" value="Glyas_Fos-R_dOase_dom"/>
</dbReference>
<dbReference type="EMBL" id="QZKU01000042">
    <property type="protein sequence ID" value="RJP23880.1"/>
    <property type="molecule type" value="Genomic_DNA"/>
</dbReference>
<dbReference type="GO" id="GO:0004493">
    <property type="term" value="F:methylmalonyl-CoA epimerase activity"/>
    <property type="evidence" value="ECO:0007669"/>
    <property type="project" value="TreeGrafter"/>
</dbReference>